<feature type="transmembrane region" description="Helical" evidence="2">
    <location>
        <begin position="738"/>
        <end position="760"/>
    </location>
</feature>
<feature type="transmembrane region" description="Helical" evidence="2">
    <location>
        <begin position="981"/>
        <end position="999"/>
    </location>
</feature>
<feature type="compositionally biased region" description="Basic and acidic residues" evidence="1">
    <location>
        <begin position="1235"/>
        <end position="1273"/>
    </location>
</feature>
<keyword evidence="2" id="KW-0812">Transmembrane</keyword>
<evidence type="ECO:0000256" key="3">
    <source>
        <dbReference type="SAM" id="SignalP"/>
    </source>
</evidence>
<feature type="transmembrane region" description="Helical" evidence="2">
    <location>
        <begin position="1011"/>
        <end position="1033"/>
    </location>
</feature>
<dbReference type="Proteomes" id="UP001370490">
    <property type="component" value="Unassembled WGS sequence"/>
</dbReference>
<keyword evidence="3" id="KW-0732">Signal</keyword>
<feature type="chain" id="PRO_5042823458" description="TRP C-terminal domain-containing protein" evidence="3">
    <location>
        <begin position="26"/>
        <end position="1308"/>
    </location>
</feature>
<keyword evidence="2" id="KW-0472">Membrane</keyword>
<feature type="transmembrane region" description="Helical" evidence="2">
    <location>
        <begin position="780"/>
        <end position="802"/>
    </location>
</feature>
<dbReference type="EMBL" id="JBAMMX010000020">
    <property type="protein sequence ID" value="KAK6920680.1"/>
    <property type="molecule type" value="Genomic_DNA"/>
</dbReference>
<keyword evidence="2" id="KW-1133">Transmembrane helix</keyword>
<proteinExistence type="predicted"/>
<feature type="transmembrane region" description="Helical" evidence="2">
    <location>
        <begin position="808"/>
        <end position="831"/>
    </location>
</feature>
<feature type="compositionally biased region" description="Basic and acidic residues" evidence="1">
    <location>
        <begin position="1210"/>
        <end position="1220"/>
    </location>
</feature>
<accession>A0AAN8URL2</accession>
<dbReference type="PANTHER" id="PTHR34677">
    <property type="match status" value="1"/>
</dbReference>
<name>A0AAN8URL2_9MAGN</name>
<feature type="compositionally biased region" description="Polar residues" evidence="1">
    <location>
        <begin position="1274"/>
        <end position="1283"/>
    </location>
</feature>
<evidence type="ECO:0008006" key="6">
    <source>
        <dbReference type="Google" id="ProtNLM"/>
    </source>
</evidence>
<evidence type="ECO:0000256" key="2">
    <source>
        <dbReference type="SAM" id="Phobius"/>
    </source>
</evidence>
<feature type="signal peptide" evidence="3">
    <location>
        <begin position="1"/>
        <end position="25"/>
    </location>
</feature>
<feature type="compositionally biased region" description="Low complexity" evidence="1">
    <location>
        <begin position="1125"/>
        <end position="1135"/>
    </location>
</feature>
<keyword evidence="5" id="KW-1185">Reference proteome</keyword>
<feature type="compositionally biased region" description="Basic and acidic residues" evidence="1">
    <location>
        <begin position="1284"/>
        <end position="1308"/>
    </location>
</feature>
<protein>
    <recommendedName>
        <fullName evidence="6">TRP C-terminal domain-containing protein</fullName>
    </recommendedName>
</protein>
<organism evidence="4 5">
    <name type="scientific">Dillenia turbinata</name>
    <dbReference type="NCBI Taxonomy" id="194707"/>
    <lineage>
        <taxon>Eukaryota</taxon>
        <taxon>Viridiplantae</taxon>
        <taxon>Streptophyta</taxon>
        <taxon>Embryophyta</taxon>
        <taxon>Tracheophyta</taxon>
        <taxon>Spermatophyta</taxon>
        <taxon>Magnoliopsida</taxon>
        <taxon>eudicotyledons</taxon>
        <taxon>Gunneridae</taxon>
        <taxon>Pentapetalae</taxon>
        <taxon>Dilleniales</taxon>
        <taxon>Dilleniaceae</taxon>
        <taxon>Dillenia</taxon>
    </lineage>
</organism>
<feature type="compositionally biased region" description="Basic and acidic residues" evidence="1">
    <location>
        <begin position="1137"/>
        <end position="1146"/>
    </location>
</feature>
<reference evidence="4 5" key="1">
    <citation type="submission" date="2023-12" db="EMBL/GenBank/DDBJ databases">
        <title>A high-quality genome assembly for Dillenia turbinata (Dilleniales).</title>
        <authorList>
            <person name="Chanderbali A."/>
        </authorList>
    </citation>
    <scope>NUCLEOTIDE SEQUENCE [LARGE SCALE GENOMIC DNA]</scope>
    <source>
        <strain evidence="4">LSX21</strain>
        <tissue evidence="4">Leaf</tissue>
    </source>
</reference>
<feature type="compositionally biased region" description="Polar residues" evidence="1">
    <location>
        <begin position="1084"/>
        <end position="1101"/>
    </location>
</feature>
<feature type="transmembrane region" description="Helical" evidence="2">
    <location>
        <begin position="952"/>
        <end position="969"/>
    </location>
</feature>
<feature type="region of interest" description="Disordered" evidence="1">
    <location>
        <begin position="1075"/>
        <end position="1155"/>
    </location>
</feature>
<dbReference type="PANTHER" id="PTHR34677:SF1">
    <property type="entry name" value="TRANSMEMBRANE PROTEIN"/>
    <property type="match status" value="1"/>
</dbReference>
<gene>
    <name evidence="4" type="ORF">RJ641_014358</name>
</gene>
<comment type="caution">
    <text evidence="4">The sequence shown here is derived from an EMBL/GenBank/DDBJ whole genome shotgun (WGS) entry which is preliminary data.</text>
</comment>
<evidence type="ECO:0000313" key="5">
    <source>
        <dbReference type="Proteomes" id="UP001370490"/>
    </source>
</evidence>
<feature type="region of interest" description="Disordered" evidence="1">
    <location>
        <begin position="1171"/>
        <end position="1308"/>
    </location>
</feature>
<evidence type="ECO:0000313" key="4">
    <source>
        <dbReference type="EMBL" id="KAK6920680.1"/>
    </source>
</evidence>
<evidence type="ECO:0000256" key="1">
    <source>
        <dbReference type="SAM" id="MobiDB-lite"/>
    </source>
</evidence>
<sequence>MAFSKLLFLAWVYWFLSLLCFGVHSGGSEVSVNFLEAPLAVTNITSATFLFEVSINGNDGTCGTCYSCVICKLDNQISEDCADKNVSFNGLLDGKHKFEVCAAANQSQEAVCSSYHWTVGKEIIFHGLLKGLPNGNFFHVFCTLVEHDDTVQPTAYLTASTLVTNAQNISVNISFSEPCTRDGGDSGFKCSAPDACNLLVHGAGQVLPSTLRVLQPNLQFSLMVELSSSVQYGEVQLVMGENFCKDIAGNKFARTSNSSLSIQISESFEFIAHVAFVDMFLNSRILRSKVFSLVFAKFSTNFVSIMHAVLVIVYPDRRERAENLTTSSPAKLFQINGQSRTVVATNKYDDLKVWLYFSEPVLNSSEQILHTLSTSEGQLLPTNEDTLGDRRFIYQIQNLSPMSIVTVTMNPNSIVSRQGTAVPPVEPMTIFYDIQRPAVSLYSSTLRTRDSRIPIRIEFSKTVFGFNSSHVSIEGGQVIPDRQILSFTDHPPYVALSSFHPKTWSIYEMDILVDKNVQILKISINENVTSDIAGNENLASKMLQVGHYNSVPKESIAASSATTSTFGLTTLVSGVLTLTIATLQANPALSPQSATLMPDPSQNLFRTLGHIQVFALSRWIAVDLPLEYYEFVRGLEWSIPYLKLPWEKNGHVSTPSAPSNHLEDTRDSFSPVFSSPLTPIFRSSTSRFMPAAQEKINGGSNVCSSSSDLISFQYEGQKPKNSPGEAEKSRGWKVFEKLMFWTGVLDLSIIVVHVFIFYMLRFKKSPDPGGNFGSLAFPRIEILLIVLELSAVSMASASLIHGRTTCGIIVGVLIWGVLSFILLASFLFLFIGITCGKLIEYEENPRQEDMGTIPCLQRFRQAISRLQRYRPAMVGPAKQGNWTANNQLEVKFGPLFEDLRGPSKMSNETQSDPFIRKFLAGPGIYYTILLFVSKVTQGILNGVFPDDPSTKAPAIILLSLSSLQLFFLVLTKPFILRRLQFVETVAVAAEVVMFAITVFSKQEPYEHGKKAVGITLLALFLVSYLVQTINLWYGMYEQIKRLDPPRGSFVIGLRTGFDIFLYFFTDSDRENPYAVSLDKGQGGSSTSDVQNTVPIDSQNAAGTEDPEAKQSGALVRQSSRKEGTASASASLPSSSDNKLRPAELNKKLPPFSRPRQFLRGLCPGVLSHTSNQVTEEETCEEVNATDQVTEEEKKEKTSGIDQATEEEPKEESQSADRVTEEEKEGNSGIEQVSEEEPKMESHRSDEITEEDKREKTSGIDKVSEEEPQEDHSTDGVTRGQSSSVERDADKEKREETHTTDQVDEENKI</sequence>